<proteinExistence type="predicted"/>
<dbReference type="Proteomes" id="UP000184600">
    <property type="component" value="Unassembled WGS sequence"/>
</dbReference>
<accession>A0A1M7YYZ2</accession>
<dbReference type="OrthoDB" id="5906124at2"/>
<dbReference type="RefSeq" id="WP_073585223.1">
    <property type="nucleotide sequence ID" value="NZ_AP024897.1"/>
</dbReference>
<dbReference type="STRING" id="1117707.VQ7734_03631"/>
<protein>
    <submittedName>
        <fullName evidence="1">Uncharacterized protein</fullName>
    </submittedName>
</protein>
<organism evidence="1 2">
    <name type="scientific">Vibrio quintilis</name>
    <dbReference type="NCBI Taxonomy" id="1117707"/>
    <lineage>
        <taxon>Bacteria</taxon>
        <taxon>Pseudomonadati</taxon>
        <taxon>Pseudomonadota</taxon>
        <taxon>Gammaproteobacteria</taxon>
        <taxon>Vibrionales</taxon>
        <taxon>Vibrionaceae</taxon>
        <taxon>Vibrio</taxon>
    </lineage>
</organism>
<dbReference type="EMBL" id="FRFG01000048">
    <property type="protein sequence ID" value="SHO57861.1"/>
    <property type="molecule type" value="Genomic_DNA"/>
</dbReference>
<keyword evidence="2" id="KW-1185">Reference proteome</keyword>
<dbReference type="AlphaFoldDB" id="A0A1M7YYZ2"/>
<gene>
    <name evidence="1" type="ORF">VQ7734_03631</name>
</gene>
<evidence type="ECO:0000313" key="2">
    <source>
        <dbReference type="Proteomes" id="UP000184600"/>
    </source>
</evidence>
<sequence length="130" mass="14472">MSVANLNSRLDSINHNLNRLLPHLKKVTPSNPVDTLITTSDVISNRDVFDIVHSINVLAMQNTDLLDIYTRFNPVAKEFEVRAFADTVTHKEAMVYFQAIPISDDALPKLLEAESDLTEIIIAAREAAQG</sequence>
<reference evidence="2" key="1">
    <citation type="submission" date="2016-12" db="EMBL/GenBank/DDBJ databases">
        <authorList>
            <person name="Rodrigo-Torres L."/>
            <person name="Arahal R.D."/>
            <person name="Lucena T."/>
        </authorList>
    </citation>
    <scope>NUCLEOTIDE SEQUENCE [LARGE SCALE GENOMIC DNA]</scope>
</reference>
<name>A0A1M7YYZ2_9VIBR</name>
<evidence type="ECO:0000313" key="1">
    <source>
        <dbReference type="EMBL" id="SHO57861.1"/>
    </source>
</evidence>